<feature type="transmembrane region" description="Helical" evidence="5">
    <location>
        <begin position="279"/>
        <end position="297"/>
    </location>
</feature>
<accession>A0A2U9PY83</accession>
<organism evidence="7 8">
    <name type="scientific">Mycolicibacterium smegmatis (strain MKD8)</name>
    <name type="common">Mycobacterium smegmatis</name>
    <dbReference type="NCBI Taxonomy" id="1214915"/>
    <lineage>
        <taxon>Bacteria</taxon>
        <taxon>Bacillati</taxon>
        <taxon>Actinomycetota</taxon>
        <taxon>Actinomycetes</taxon>
        <taxon>Mycobacteriales</taxon>
        <taxon>Mycobacteriaceae</taxon>
        <taxon>Mycolicibacterium</taxon>
    </lineage>
</organism>
<evidence type="ECO:0000256" key="4">
    <source>
        <dbReference type="ARBA" id="ARBA00023136"/>
    </source>
</evidence>
<gene>
    <name evidence="7" type="ORF">D806_058410</name>
</gene>
<dbReference type="RefSeq" id="WP_113946707.1">
    <property type="nucleotide sequence ID" value="NZ_CP027541.1"/>
</dbReference>
<feature type="transmembrane region" description="Helical" evidence="5">
    <location>
        <begin position="89"/>
        <end position="109"/>
    </location>
</feature>
<dbReference type="InterPro" id="IPR051533">
    <property type="entry name" value="WaaL-like"/>
</dbReference>
<comment type="subcellular location">
    <subcellularLocation>
        <location evidence="1">Membrane</location>
        <topology evidence="1">Multi-pass membrane protein</topology>
    </subcellularLocation>
</comment>
<feature type="domain" description="O-antigen ligase-related" evidence="6">
    <location>
        <begin position="243"/>
        <end position="370"/>
    </location>
</feature>
<name>A0A2U9PY83_MYCSE</name>
<evidence type="ECO:0000313" key="7">
    <source>
        <dbReference type="EMBL" id="AWT56781.1"/>
    </source>
</evidence>
<dbReference type="AlphaFoldDB" id="A0A2U9PY83"/>
<dbReference type="PANTHER" id="PTHR37422:SF13">
    <property type="entry name" value="LIPOPOLYSACCHARIDE BIOSYNTHESIS PROTEIN PA4999-RELATED"/>
    <property type="match status" value="1"/>
</dbReference>
<feature type="transmembrane region" description="Helical" evidence="5">
    <location>
        <begin position="359"/>
        <end position="386"/>
    </location>
</feature>
<evidence type="ECO:0000256" key="5">
    <source>
        <dbReference type="SAM" id="Phobius"/>
    </source>
</evidence>
<evidence type="ECO:0000256" key="2">
    <source>
        <dbReference type="ARBA" id="ARBA00022692"/>
    </source>
</evidence>
<dbReference type="InterPro" id="IPR007016">
    <property type="entry name" value="O-antigen_ligase-rel_domated"/>
</dbReference>
<feature type="transmembrane region" description="Helical" evidence="5">
    <location>
        <begin position="31"/>
        <end position="48"/>
    </location>
</feature>
<protein>
    <submittedName>
        <fullName evidence="7">O-antigen polymerase, putative</fullName>
    </submittedName>
</protein>
<proteinExistence type="predicted"/>
<reference evidence="7 8" key="1">
    <citation type="journal article" date="2013" name="Genome Announc.">
        <title>Draft genome sequence of MKD8, a conjugal recipient Mycobacterium smegmatis strain.</title>
        <authorList>
            <person name="Gray T.A."/>
            <person name="Palumbo M.J."/>
            <person name="Derbyshire K.M."/>
        </authorList>
    </citation>
    <scope>NUCLEOTIDE SEQUENCE [LARGE SCALE GENOMIC DNA]</scope>
    <source>
        <strain evidence="7 8">MKD8</strain>
    </source>
</reference>
<keyword evidence="3 5" id="KW-1133">Transmembrane helix</keyword>
<evidence type="ECO:0000256" key="3">
    <source>
        <dbReference type="ARBA" id="ARBA00022989"/>
    </source>
</evidence>
<feature type="transmembrane region" description="Helical" evidence="5">
    <location>
        <begin position="398"/>
        <end position="415"/>
    </location>
</feature>
<reference evidence="8" key="2">
    <citation type="submission" date="2018-03" db="EMBL/GenBank/DDBJ databases">
        <authorList>
            <person name="Derbyshire K."/>
            <person name="Gray T.A."/>
            <person name="Champion M."/>
        </authorList>
    </citation>
    <scope>NUCLEOTIDE SEQUENCE [LARGE SCALE GENOMIC DNA]</scope>
    <source>
        <strain evidence="8">MKD8</strain>
    </source>
</reference>
<dbReference type="EMBL" id="CP027541">
    <property type="protein sequence ID" value="AWT56781.1"/>
    <property type="molecule type" value="Genomic_DNA"/>
</dbReference>
<keyword evidence="2 5" id="KW-0812">Transmembrane</keyword>
<keyword evidence="4 5" id="KW-0472">Membrane</keyword>
<evidence type="ECO:0000313" key="8">
    <source>
        <dbReference type="Proteomes" id="UP000011200"/>
    </source>
</evidence>
<evidence type="ECO:0000259" key="6">
    <source>
        <dbReference type="Pfam" id="PF04932"/>
    </source>
</evidence>
<dbReference type="PANTHER" id="PTHR37422">
    <property type="entry name" value="TEICHURONIC ACID BIOSYNTHESIS PROTEIN TUAE"/>
    <property type="match status" value="1"/>
</dbReference>
<sequence>MNGSETVVDARVRSVDDGSVETCGVRDRTPWLLAFLCVLIPILPWTAVPAGPLKSNGSPAKLTALLFFGLVVLGFLATRRVAKRRTLRIGVIPVLLYFFLQLVLYGVGLARLRSELADATAMRYVVILLANTGVALYAMTRVETPRQRSIVLGALAAGMTFACVVGLLQSTSGVDLRFLFKPPGFVENAEFVGFADRGGAKRVVGTSQHAIEFSVLAAVTVPLTLHFARFSPSRQVRLFSAVACFAALAAMPAAISRTGVLALGAALLVYMWGATLRRLAGALVAASVAITGYLMIFNNTAQALWKTIASSEEDPSVLERTADYAVVSETFRAHPVFGLGLGGNPWEEYGFLDNEWLQAIVQGGIVGITAMMALTGGVIFGLAAGLRSARSPRERDQMYMMAAMLVGILMSSFTFDLFTYQQATLTFFILLGLLWSTYKVQFVDPQDAVTPQGSRR</sequence>
<dbReference type="GO" id="GO:0016020">
    <property type="term" value="C:membrane"/>
    <property type="evidence" value="ECO:0007669"/>
    <property type="project" value="UniProtKB-SubCell"/>
</dbReference>
<dbReference type="Pfam" id="PF04932">
    <property type="entry name" value="Wzy_C"/>
    <property type="match status" value="1"/>
</dbReference>
<evidence type="ECO:0000256" key="1">
    <source>
        <dbReference type="ARBA" id="ARBA00004141"/>
    </source>
</evidence>
<feature type="transmembrane region" description="Helical" evidence="5">
    <location>
        <begin position="150"/>
        <end position="168"/>
    </location>
</feature>
<feature type="transmembrane region" description="Helical" evidence="5">
    <location>
        <begin position="121"/>
        <end position="138"/>
    </location>
</feature>
<feature type="transmembrane region" description="Helical" evidence="5">
    <location>
        <begin position="239"/>
        <end position="272"/>
    </location>
</feature>
<feature type="transmembrane region" description="Helical" evidence="5">
    <location>
        <begin position="60"/>
        <end position="77"/>
    </location>
</feature>
<dbReference type="Proteomes" id="UP000011200">
    <property type="component" value="Chromosome"/>
</dbReference>